<reference evidence="1" key="1">
    <citation type="journal article" date="2015" name="Nature">
        <title>Complex archaea that bridge the gap between prokaryotes and eukaryotes.</title>
        <authorList>
            <person name="Spang A."/>
            <person name="Saw J.H."/>
            <person name="Jorgensen S.L."/>
            <person name="Zaremba-Niedzwiedzka K."/>
            <person name="Martijn J."/>
            <person name="Lind A.E."/>
            <person name="van Eijk R."/>
            <person name="Schleper C."/>
            <person name="Guy L."/>
            <person name="Ettema T.J."/>
        </authorList>
    </citation>
    <scope>NUCLEOTIDE SEQUENCE</scope>
</reference>
<organism evidence="1">
    <name type="scientific">marine sediment metagenome</name>
    <dbReference type="NCBI Taxonomy" id="412755"/>
    <lineage>
        <taxon>unclassified sequences</taxon>
        <taxon>metagenomes</taxon>
        <taxon>ecological metagenomes</taxon>
    </lineage>
</organism>
<gene>
    <name evidence="1" type="ORF">LCGC14_1097830</name>
</gene>
<proteinExistence type="predicted"/>
<accession>A0A0F9MAI7</accession>
<dbReference type="AlphaFoldDB" id="A0A0F9MAI7"/>
<protein>
    <submittedName>
        <fullName evidence="1">Uncharacterized protein</fullName>
    </submittedName>
</protein>
<evidence type="ECO:0000313" key="1">
    <source>
        <dbReference type="EMBL" id="KKN04400.1"/>
    </source>
</evidence>
<sequence length="87" mass="9867">MSKKNNRIEEYREIIEKRYSLVPTGCGGSFGEILCFELHTQPINSRMDCKTFSGGYSTGLTFKELAKKWGISTNFLGELIADHCKKL</sequence>
<dbReference type="EMBL" id="LAZR01004926">
    <property type="protein sequence ID" value="KKN04400.1"/>
    <property type="molecule type" value="Genomic_DNA"/>
</dbReference>
<comment type="caution">
    <text evidence="1">The sequence shown here is derived from an EMBL/GenBank/DDBJ whole genome shotgun (WGS) entry which is preliminary data.</text>
</comment>
<name>A0A0F9MAI7_9ZZZZ</name>